<gene>
    <name evidence="2" type="ORF">A3864_20640</name>
</gene>
<dbReference type="Proteomes" id="UP000250174">
    <property type="component" value="Unassembled WGS sequence"/>
</dbReference>
<reference evidence="2 3" key="1">
    <citation type="submission" date="2016-03" db="EMBL/GenBank/DDBJ databases">
        <title>Comparison of Bacillus endophyticus and B. anthracis characteristics using whole genome sequence analysis and microbiological techniques.</title>
        <authorList>
            <person name="Lekota K.E."/>
            <person name="Mafofo J."/>
            <person name="Rees J."/>
            <person name="Muchadeyi F.C."/>
            <person name="Madoroba E."/>
            <person name="Van Heerden H."/>
        </authorList>
    </citation>
    <scope>NUCLEOTIDE SEQUENCE [LARGE SCALE GENOMIC DNA]</scope>
    <source>
        <strain evidence="2 3">3631_10C</strain>
    </source>
</reference>
<protein>
    <recommendedName>
        <fullName evidence="1">Core domain-containing protein</fullName>
    </recommendedName>
</protein>
<evidence type="ECO:0000259" key="1">
    <source>
        <dbReference type="Pfam" id="PF01521"/>
    </source>
</evidence>
<evidence type="ECO:0000313" key="2">
    <source>
        <dbReference type="EMBL" id="RAS73536.1"/>
    </source>
</evidence>
<dbReference type="AlphaFoldDB" id="A0AAX1Q6F3"/>
<dbReference type="RefSeq" id="WP_111923265.1">
    <property type="nucleotide sequence ID" value="NZ_JAMAYK010000001.1"/>
</dbReference>
<dbReference type="EMBL" id="LVYK01000055">
    <property type="protein sequence ID" value="RAS73536.1"/>
    <property type="molecule type" value="Genomic_DNA"/>
</dbReference>
<comment type="caution">
    <text evidence="2">The sequence shown here is derived from an EMBL/GenBank/DDBJ whole genome shotgun (WGS) entry which is preliminary data.</text>
</comment>
<feature type="domain" description="Core" evidence="1">
    <location>
        <begin position="1"/>
        <end position="100"/>
    </location>
</feature>
<dbReference type="Pfam" id="PF01521">
    <property type="entry name" value="Fe-S_biosyn"/>
    <property type="match status" value="1"/>
</dbReference>
<name>A0AAX1Q6F3_9BACI</name>
<organism evidence="2 3">
    <name type="scientific">Priestia endophytica</name>
    <dbReference type="NCBI Taxonomy" id="135735"/>
    <lineage>
        <taxon>Bacteria</taxon>
        <taxon>Bacillati</taxon>
        <taxon>Bacillota</taxon>
        <taxon>Bacilli</taxon>
        <taxon>Bacillales</taxon>
        <taxon>Bacillaceae</taxon>
        <taxon>Priestia</taxon>
    </lineage>
</organism>
<evidence type="ECO:0000313" key="3">
    <source>
        <dbReference type="Proteomes" id="UP000250174"/>
    </source>
</evidence>
<accession>A0AAX1Q6F3</accession>
<dbReference type="Gene3D" id="2.60.300.12">
    <property type="entry name" value="HesB-like domain"/>
    <property type="match status" value="1"/>
</dbReference>
<dbReference type="SUPFAM" id="SSF89360">
    <property type="entry name" value="HesB-like domain"/>
    <property type="match status" value="1"/>
</dbReference>
<sequence length="106" mass="12345">MNLIVKPSALKELNEVSFNKTEGVRIEAVFVGSCSLYVDHHLWIDEKQTEDTKIEVEGIPFLISTDSLKYLPQKLYVDYNPTLGYKLSSDEETFKYNLRLTRRENK</sequence>
<dbReference type="InterPro" id="IPR000361">
    <property type="entry name" value="ATAP_core_dom"/>
</dbReference>
<dbReference type="InterPro" id="IPR035903">
    <property type="entry name" value="HesB-like_dom_sf"/>
</dbReference>
<proteinExistence type="predicted"/>